<gene>
    <name evidence="9" type="ORF">RRG08_045162</name>
</gene>
<evidence type="ECO:0000313" key="10">
    <source>
        <dbReference type="Proteomes" id="UP001283361"/>
    </source>
</evidence>
<comment type="caution">
    <text evidence="9">The sequence shown here is derived from an EMBL/GenBank/DDBJ whole genome shotgun (WGS) entry which is preliminary data.</text>
</comment>
<evidence type="ECO:0000313" key="9">
    <source>
        <dbReference type="EMBL" id="KAK3780500.1"/>
    </source>
</evidence>
<dbReference type="InterPro" id="IPR013806">
    <property type="entry name" value="Kringle-like"/>
</dbReference>
<sequence length="869" mass="100899">MTYHVYSALCCYSVFRSVNRKRPRLISDQEHFLSRYYMMKDLSEHNKCYDRCKYLKFYCESDGYLTFVNGRCTCVCPPGLDPSTGCRSVFTPASTKREYYPSGDYALPLLNSSDDCPSREFEKKSITLYFNKTISKRTYRLFYCVHTRRGKPNIQWPLGYYCIFKTARRCPRAGFQRFRTRYTYTADADASKTKLKRLVICCKSSGFAVDEIWLPFGSPFTLIQNRKGGCRPVKGMYLNHNEIPYRVERKTSSERKKKSRYTLKLRKKNITLCSYRPASTDCGGVFQLNKASPSYSFNFSNKKEIVQCTWFFKGSGQGARFVLDIDDIAIEHVSAKRKCTQYSTRVNKLEIRYQRPGEPGISVCSSFPNSIIGEYHTLVLRLVTVGRQWANLTATVRVIEEDDLCYRLIDNDFEPCLPWSETTECRVHMFNDRLFLSRDLEGNKCRNPTALLRIKPWCYTDKKDCKWNYCDVCLLGRLYDTRRDCYKTGSAMDCPIHGCAKTCSHVLPTVDRSRKFGQIKCDRPTDRFPKTEIDFRASASTETYDVGETIKYKCQKNFLQYNRHSRRMCLLNGQWSSMGPVCYHGIHCTDMWHKCAILVEKYPAFCREPRYNGMPEIQCAFTCGFCMREKTPECVVEVGGALTILRNRSISVGTRVHRGDSVSYMCRPSQADRFFPDSGNEVRVCLASGKWSGSKLSCRNECPRNWKYYPENRMCYKKFIKLRSYFQALEICSAFEGGQLVSLKSLDEWRFIRRLNLQSGPAKCLLCRLRRKNNFEIWIGLDRLVSVSGTVGKSGNSSNPGTTVDLGWLWRFDGSRPFFAKWHPGHPLSKSKKKLCVIMGSRGRWRSMPCQERFRFMCQVRAGLSKKFW</sequence>
<evidence type="ECO:0000259" key="8">
    <source>
        <dbReference type="PROSITE" id="PS50923"/>
    </source>
</evidence>
<evidence type="ECO:0000259" key="7">
    <source>
        <dbReference type="PROSITE" id="PS50070"/>
    </source>
</evidence>
<dbReference type="InterPro" id="IPR001304">
    <property type="entry name" value="C-type_lectin-like"/>
</dbReference>
<keyword evidence="10" id="KW-1185">Reference proteome</keyword>
<dbReference type="Pfam" id="PF16977">
    <property type="entry name" value="ApeC"/>
    <property type="match status" value="1"/>
</dbReference>
<dbReference type="Pfam" id="PF00051">
    <property type="entry name" value="Kringle"/>
    <property type="match status" value="1"/>
</dbReference>
<dbReference type="SUPFAM" id="SSF57440">
    <property type="entry name" value="Kringle-like"/>
    <property type="match status" value="1"/>
</dbReference>
<dbReference type="Proteomes" id="UP001283361">
    <property type="component" value="Unassembled WGS sequence"/>
</dbReference>
<dbReference type="InterPro" id="IPR016186">
    <property type="entry name" value="C-type_lectin-like/link_sf"/>
</dbReference>
<comment type="caution">
    <text evidence="4">Lacks conserved residue(s) required for the propagation of feature annotation.</text>
</comment>
<dbReference type="InterPro" id="IPR038178">
    <property type="entry name" value="Kringle_sf"/>
</dbReference>
<dbReference type="SUPFAM" id="SSF56436">
    <property type="entry name" value="C-type lectin-like"/>
    <property type="match status" value="1"/>
</dbReference>
<feature type="domain" description="Kringle" evidence="7">
    <location>
        <begin position="415"/>
        <end position="472"/>
    </location>
</feature>
<dbReference type="InterPro" id="IPR016187">
    <property type="entry name" value="CTDL_fold"/>
</dbReference>
<dbReference type="InterPro" id="IPR050801">
    <property type="entry name" value="Ca-Dep_Lectins_ImmuneDev"/>
</dbReference>
<evidence type="ECO:0000256" key="3">
    <source>
        <dbReference type="ARBA" id="ARBA00023157"/>
    </source>
</evidence>
<evidence type="ECO:0000259" key="6">
    <source>
        <dbReference type="PROSITE" id="PS50041"/>
    </source>
</evidence>
<evidence type="ECO:0000256" key="5">
    <source>
        <dbReference type="PROSITE-ProRule" id="PRU00302"/>
    </source>
</evidence>
<dbReference type="InterPro" id="IPR000436">
    <property type="entry name" value="Sushi_SCR_CCP_dom"/>
</dbReference>
<organism evidence="9 10">
    <name type="scientific">Elysia crispata</name>
    <name type="common">lettuce slug</name>
    <dbReference type="NCBI Taxonomy" id="231223"/>
    <lineage>
        <taxon>Eukaryota</taxon>
        <taxon>Metazoa</taxon>
        <taxon>Spiralia</taxon>
        <taxon>Lophotrochozoa</taxon>
        <taxon>Mollusca</taxon>
        <taxon>Gastropoda</taxon>
        <taxon>Heterobranchia</taxon>
        <taxon>Euthyneura</taxon>
        <taxon>Panpulmonata</taxon>
        <taxon>Sacoglossa</taxon>
        <taxon>Placobranchoidea</taxon>
        <taxon>Plakobranchidae</taxon>
        <taxon>Elysia</taxon>
    </lineage>
</organism>
<accession>A0AAE1A3G9</accession>
<evidence type="ECO:0000256" key="2">
    <source>
        <dbReference type="ARBA" id="ARBA00022729"/>
    </source>
</evidence>
<keyword evidence="5" id="KW-0768">Sushi</keyword>
<proteinExistence type="predicted"/>
<dbReference type="PROSITE" id="PS50041">
    <property type="entry name" value="C_TYPE_LECTIN_2"/>
    <property type="match status" value="1"/>
</dbReference>
<dbReference type="SMART" id="SM00034">
    <property type="entry name" value="CLECT"/>
    <property type="match status" value="1"/>
</dbReference>
<dbReference type="EMBL" id="JAWDGP010002719">
    <property type="protein sequence ID" value="KAK3780500.1"/>
    <property type="molecule type" value="Genomic_DNA"/>
</dbReference>
<dbReference type="InterPro" id="IPR031569">
    <property type="entry name" value="ApeC"/>
</dbReference>
<dbReference type="CDD" id="cd00037">
    <property type="entry name" value="CLECT"/>
    <property type="match status" value="1"/>
</dbReference>
<dbReference type="Gene3D" id="3.10.100.10">
    <property type="entry name" value="Mannose-Binding Protein A, subunit A"/>
    <property type="match status" value="1"/>
</dbReference>
<name>A0AAE1A3G9_9GAST</name>
<dbReference type="Pfam" id="PF00059">
    <property type="entry name" value="Lectin_C"/>
    <property type="match status" value="1"/>
</dbReference>
<evidence type="ECO:0000256" key="4">
    <source>
        <dbReference type="PROSITE-ProRule" id="PRU00121"/>
    </source>
</evidence>
<keyword evidence="3" id="KW-1015">Disulfide bond</keyword>
<dbReference type="Pfam" id="PF00084">
    <property type="entry name" value="Sushi"/>
    <property type="match status" value="1"/>
</dbReference>
<dbReference type="SUPFAM" id="SSF57535">
    <property type="entry name" value="Complement control module/SCR domain"/>
    <property type="match status" value="2"/>
</dbReference>
<dbReference type="InterPro" id="IPR018378">
    <property type="entry name" value="C-type_lectin_CS"/>
</dbReference>
<dbReference type="PROSITE" id="PS50923">
    <property type="entry name" value="SUSHI"/>
    <property type="match status" value="2"/>
</dbReference>
<dbReference type="PROSITE" id="PS00615">
    <property type="entry name" value="C_TYPE_LECTIN_1"/>
    <property type="match status" value="1"/>
</dbReference>
<keyword evidence="2" id="KW-0732">Signal</keyword>
<keyword evidence="1 4" id="KW-0420">Kringle</keyword>
<dbReference type="PANTHER" id="PTHR22801:SF63">
    <property type="entry name" value="C-TYPE LECTIN DOMAIN-CONTAINING PROTEIN"/>
    <property type="match status" value="1"/>
</dbReference>
<dbReference type="CDD" id="cd00033">
    <property type="entry name" value="CCP"/>
    <property type="match status" value="2"/>
</dbReference>
<dbReference type="Gene3D" id="2.40.20.10">
    <property type="entry name" value="Plasminogen Kringle 4"/>
    <property type="match status" value="1"/>
</dbReference>
<dbReference type="InterPro" id="IPR000001">
    <property type="entry name" value="Kringle"/>
</dbReference>
<dbReference type="AlphaFoldDB" id="A0AAE1A3G9"/>
<evidence type="ECO:0000256" key="1">
    <source>
        <dbReference type="ARBA" id="ARBA00022572"/>
    </source>
</evidence>
<dbReference type="InterPro" id="IPR035976">
    <property type="entry name" value="Sushi/SCR/CCP_sf"/>
</dbReference>
<dbReference type="PROSITE" id="PS50070">
    <property type="entry name" value="KRINGLE_2"/>
    <property type="match status" value="1"/>
</dbReference>
<reference evidence="9" key="1">
    <citation type="journal article" date="2023" name="G3 (Bethesda)">
        <title>A reference genome for the long-term kleptoplast-retaining sea slug Elysia crispata morphotype clarki.</title>
        <authorList>
            <person name="Eastman K.E."/>
            <person name="Pendleton A.L."/>
            <person name="Shaikh M.A."/>
            <person name="Suttiyut T."/>
            <person name="Ogas R."/>
            <person name="Tomko P."/>
            <person name="Gavelis G."/>
            <person name="Widhalm J.R."/>
            <person name="Wisecaver J.H."/>
        </authorList>
    </citation>
    <scope>NUCLEOTIDE SEQUENCE</scope>
    <source>
        <strain evidence="9">ECLA1</strain>
    </source>
</reference>
<feature type="domain" description="Sushi" evidence="8">
    <location>
        <begin position="519"/>
        <end position="584"/>
    </location>
</feature>
<feature type="domain" description="C-type lectin" evidence="6">
    <location>
        <begin position="711"/>
        <end position="859"/>
    </location>
</feature>
<dbReference type="SMART" id="SM00032">
    <property type="entry name" value="CCP"/>
    <property type="match status" value="2"/>
</dbReference>
<feature type="domain" description="Sushi" evidence="8">
    <location>
        <begin position="632"/>
        <end position="700"/>
    </location>
</feature>
<dbReference type="PANTHER" id="PTHR22801">
    <property type="entry name" value="LITHOSTATHINE"/>
    <property type="match status" value="1"/>
</dbReference>
<dbReference type="Gene3D" id="2.10.70.10">
    <property type="entry name" value="Complement Module, domain 1"/>
    <property type="match status" value="2"/>
</dbReference>
<protein>
    <submittedName>
        <fullName evidence="9">Uncharacterized protein</fullName>
    </submittedName>
</protein>